<dbReference type="Pfam" id="PF12728">
    <property type="entry name" value="HTH_17"/>
    <property type="match status" value="1"/>
</dbReference>
<dbReference type="InterPro" id="IPR001789">
    <property type="entry name" value="Sig_transdc_resp-reg_receiver"/>
</dbReference>
<dbReference type="PANTHER" id="PTHR43228:SF1">
    <property type="entry name" value="TWO-COMPONENT RESPONSE REGULATOR ARR22"/>
    <property type="match status" value="1"/>
</dbReference>
<evidence type="ECO:0000259" key="2">
    <source>
        <dbReference type="PROSITE" id="PS50110"/>
    </source>
</evidence>
<dbReference type="PROSITE" id="PS50110">
    <property type="entry name" value="RESPONSE_REGULATORY"/>
    <property type="match status" value="1"/>
</dbReference>
<feature type="domain" description="Response regulatory" evidence="2">
    <location>
        <begin position="71"/>
        <end position="189"/>
    </location>
</feature>
<organism evidence="3 4">
    <name type="scientific">Thiomicrorhabdus lithotrophica</name>
    <dbReference type="NCBI Taxonomy" id="2949997"/>
    <lineage>
        <taxon>Bacteria</taxon>
        <taxon>Pseudomonadati</taxon>
        <taxon>Pseudomonadota</taxon>
        <taxon>Gammaproteobacteria</taxon>
        <taxon>Thiotrichales</taxon>
        <taxon>Piscirickettsiaceae</taxon>
        <taxon>Thiomicrorhabdus</taxon>
    </lineage>
</organism>
<dbReference type="SUPFAM" id="SSF52172">
    <property type="entry name" value="CheY-like"/>
    <property type="match status" value="1"/>
</dbReference>
<dbReference type="InterPro" id="IPR009061">
    <property type="entry name" value="DNA-bd_dom_put_sf"/>
</dbReference>
<feature type="modified residue" description="4-aspartylphosphate" evidence="1">
    <location>
        <position position="123"/>
    </location>
</feature>
<sequence length="194" mass="21885">MLDKDDEFITTSEACEILQVSKTIIKRMADSGELETWKTPGGHRRIKRSSIEQKHQEQGVIKAQAETRSLKVMVVDDDAVIQSIFTSLVKDPSLPAIDIVSAVNGYEGLIKAGQGVFDMIFVDLNMPLMDGYEAIKVLREYENTKSSTIIVITADGLNEIDRERLPYDVVLMNKPLNLDVVKQFMQYEYALKKV</sequence>
<proteinExistence type="predicted"/>
<dbReference type="Pfam" id="PF00072">
    <property type="entry name" value="Response_reg"/>
    <property type="match status" value="1"/>
</dbReference>
<dbReference type="Proteomes" id="UP001222275">
    <property type="component" value="Chromosome"/>
</dbReference>
<keyword evidence="4" id="KW-1185">Reference proteome</keyword>
<dbReference type="NCBIfam" id="TIGR01764">
    <property type="entry name" value="excise"/>
    <property type="match status" value="1"/>
</dbReference>
<gene>
    <name evidence="3" type="ORF">NR989_07410</name>
</gene>
<dbReference type="Gene3D" id="1.10.1660.10">
    <property type="match status" value="1"/>
</dbReference>
<dbReference type="InterPro" id="IPR041657">
    <property type="entry name" value="HTH_17"/>
</dbReference>
<dbReference type="Gene3D" id="3.40.50.2300">
    <property type="match status" value="1"/>
</dbReference>
<dbReference type="SUPFAM" id="SSF46955">
    <property type="entry name" value="Putative DNA-binding domain"/>
    <property type="match status" value="1"/>
</dbReference>
<dbReference type="CDD" id="cd04762">
    <property type="entry name" value="HTH_MerR-trunc"/>
    <property type="match status" value="1"/>
</dbReference>
<dbReference type="CDD" id="cd17546">
    <property type="entry name" value="REC_hyHK_CKI1_RcsC-like"/>
    <property type="match status" value="1"/>
</dbReference>
<dbReference type="EMBL" id="CP102381">
    <property type="protein sequence ID" value="WEJ61841.1"/>
    <property type="molecule type" value="Genomic_DNA"/>
</dbReference>
<dbReference type="RefSeq" id="WP_275594100.1">
    <property type="nucleotide sequence ID" value="NZ_CP102381.1"/>
</dbReference>
<evidence type="ECO:0000313" key="3">
    <source>
        <dbReference type="EMBL" id="WEJ61841.1"/>
    </source>
</evidence>
<keyword evidence="1" id="KW-0597">Phosphoprotein</keyword>
<evidence type="ECO:0000256" key="1">
    <source>
        <dbReference type="PROSITE-ProRule" id="PRU00169"/>
    </source>
</evidence>
<accession>A0ABY8C7A0</accession>
<protein>
    <submittedName>
        <fullName evidence="3">Response regulator</fullName>
    </submittedName>
</protein>
<name>A0ABY8C7A0_9GAMM</name>
<evidence type="ECO:0000313" key="4">
    <source>
        <dbReference type="Proteomes" id="UP001222275"/>
    </source>
</evidence>
<dbReference type="PANTHER" id="PTHR43228">
    <property type="entry name" value="TWO-COMPONENT RESPONSE REGULATOR"/>
    <property type="match status" value="1"/>
</dbReference>
<reference evidence="3 4" key="1">
    <citation type="submission" date="2022-06" db="EMBL/GenBank/DDBJ databases">
        <title>Thiomicrohabdus sp. nov, an obligately chemolithoautotrophic, sulfur-oxidizing bacterium isolated from beach of Guanyin Mountain. Amoy.</title>
        <authorList>
            <person name="Zhu H."/>
        </authorList>
    </citation>
    <scope>NUCLEOTIDE SEQUENCE [LARGE SCALE GENOMIC DNA]</scope>
    <source>
        <strain evidence="3 4">XGS-01</strain>
    </source>
</reference>
<dbReference type="InterPro" id="IPR010093">
    <property type="entry name" value="SinI_DNA-bd"/>
</dbReference>
<dbReference type="SMART" id="SM00448">
    <property type="entry name" value="REC"/>
    <property type="match status" value="1"/>
</dbReference>
<dbReference type="InterPro" id="IPR011006">
    <property type="entry name" value="CheY-like_superfamily"/>
</dbReference>
<dbReference type="InterPro" id="IPR052048">
    <property type="entry name" value="ST_Response_Regulator"/>
</dbReference>